<dbReference type="PROSITE" id="PS51834">
    <property type="entry name" value="DENN_FLCN_SMCR8"/>
    <property type="match status" value="1"/>
</dbReference>
<dbReference type="VEuPathDB" id="FungiDB:FUN_012688"/>
<dbReference type="VEuPathDB" id="FungiDB:RhiirFUN_014433"/>
<comment type="caution">
    <text evidence="19">The sequence shown here is derived from an EMBL/GenBank/DDBJ whole genome shotgun (WGS) entry which is preliminary data.</text>
</comment>
<evidence type="ECO:0000256" key="2">
    <source>
        <dbReference type="ARBA" id="ARBA00004138"/>
    </source>
</evidence>
<dbReference type="PANTHER" id="PTHR31441">
    <property type="entry name" value="FOLLICULIN FAMILY MEMBER"/>
    <property type="match status" value="1"/>
</dbReference>
<keyword evidence="17" id="KW-0812">Transmembrane</keyword>
<dbReference type="GO" id="GO:0005929">
    <property type="term" value="C:cilium"/>
    <property type="evidence" value="ECO:0007669"/>
    <property type="project" value="UniProtKB-SubCell"/>
</dbReference>
<feature type="transmembrane region" description="Helical" evidence="17">
    <location>
        <begin position="20"/>
        <end position="46"/>
    </location>
</feature>
<dbReference type="VEuPathDB" id="FungiDB:RhiirA1_436258"/>
<evidence type="ECO:0000256" key="15">
    <source>
        <dbReference type="ARBA" id="ARBA00023273"/>
    </source>
</evidence>
<dbReference type="GO" id="GO:0005829">
    <property type="term" value="C:cytosol"/>
    <property type="evidence" value="ECO:0007669"/>
    <property type="project" value="UniProtKB-SubCell"/>
</dbReference>
<keyword evidence="17" id="KW-1133">Transmembrane helix</keyword>
<keyword evidence="9" id="KW-0343">GTPase activation</keyword>
<dbReference type="InterPro" id="IPR032035">
    <property type="entry name" value="Folliculin_DENN"/>
</dbReference>
<dbReference type="PANTHER" id="PTHR31441:SF2">
    <property type="entry name" value="FOLLICULIN"/>
    <property type="match status" value="1"/>
</dbReference>
<keyword evidence="10" id="KW-0963">Cytoplasm</keyword>
<feature type="region of interest" description="Disordered" evidence="16">
    <location>
        <begin position="72"/>
        <end position="95"/>
    </location>
</feature>
<dbReference type="GO" id="GO:0005634">
    <property type="term" value="C:nucleus"/>
    <property type="evidence" value="ECO:0007669"/>
    <property type="project" value="UniProtKB-SubCell"/>
</dbReference>
<dbReference type="AlphaFoldDB" id="A0A2N0SIS3"/>
<evidence type="ECO:0000256" key="9">
    <source>
        <dbReference type="ARBA" id="ARBA00022468"/>
    </source>
</evidence>
<dbReference type="InterPro" id="IPR037520">
    <property type="entry name" value="Folliculin/SMCR8_longin"/>
</dbReference>
<dbReference type="Gene3D" id="1.10.10.1730">
    <property type="entry name" value="Folliculin"/>
    <property type="match status" value="1"/>
</dbReference>
<keyword evidence="12" id="KW-0206">Cytoskeleton</keyword>
<evidence type="ECO:0000256" key="1">
    <source>
        <dbReference type="ARBA" id="ARBA00004123"/>
    </source>
</evidence>
<keyword evidence="13" id="KW-0458">Lysosome</keyword>
<proteinExistence type="inferred from homology"/>
<evidence type="ECO:0000256" key="17">
    <source>
        <dbReference type="SAM" id="Phobius"/>
    </source>
</evidence>
<evidence type="ECO:0000256" key="12">
    <source>
        <dbReference type="ARBA" id="ARBA00023212"/>
    </source>
</evidence>
<dbReference type="VEuPathDB" id="FungiDB:FUN_012689"/>
<reference evidence="19 20" key="1">
    <citation type="submission" date="2017-10" db="EMBL/GenBank/DDBJ databases">
        <title>Extensive intraspecific genome diversity in a model arbuscular mycorrhizal fungus.</title>
        <authorList>
            <person name="Chen E.C.H."/>
            <person name="Morin E."/>
            <person name="Baudet D."/>
            <person name="Noel J."/>
            <person name="Ndikumana S."/>
            <person name="Charron P."/>
            <person name="St-Onge C."/>
            <person name="Giorgi J."/>
            <person name="Grigoriev I.V."/>
            <person name="Roux C."/>
            <person name="Martin F.M."/>
            <person name="Corradi N."/>
        </authorList>
    </citation>
    <scope>NUCLEOTIDE SEQUENCE [LARGE SCALE GENOMIC DNA]</scope>
    <source>
        <strain evidence="19 20">A1</strain>
    </source>
</reference>
<evidence type="ECO:0000256" key="4">
    <source>
        <dbReference type="ARBA" id="ARBA00004300"/>
    </source>
</evidence>
<evidence type="ECO:0000256" key="14">
    <source>
        <dbReference type="ARBA" id="ARBA00023242"/>
    </source>
</evidence>
<comment type="subcellular location">
    <subcellularLocation>
        <location evidence="2">Cell projection</location>
        <location evidence="2">Cilium</location>
    </subcellularLocation>
    <subcellularLocation>
        <location evidence="4">Cytoplasm</location>
        <location evidence="4">Cytoskeleton</location>
        <location evidence="4">Microtubule organizing center</location>
        <location evidence="4">Centrosome</location>
    </subcellularLocation>
    <subcellularLocation>
        <location evidence="3">Cytoplasm</location>
        <location evidence="3">Cytoskeleton</location>
        <location evidence="3">Spindle</location>
    </subcellularLocation>
    <subcellularLocation>
        <location evidence="5">Cytoplasm</location>
        <location evidence="5">Cytosol</location>
    </subcellularLocation>
    <subcellularLocation>
        <location evidence="6">Lysosome membrane</location>
    </subcellularLocation>
    <subcellularLocation>
        <location evidence="1">Nucleus</location>
    </subcellularLocation>
</comment>
<evidence type="ECO:0000256" key="10">
    <source>
        <dbReference type="ARBA" id="ARBA00022490"/>
    </source>
</evidence>
<dbReference type="Proteomes" id="UP000232688">
    <property type="component" value="Unassembled WGS sequence"/>
</dbReference>
<evidence type="ECO:0000256" key="5">
    <source>
        <dbReference type="ARBA" id="ARBA00004514"/>
    </source>
</evidence>
<keyword evidence="15" id="KW-0966">Cell projection</keyword>
<organism evidence="19 20">
    <name type="scientific">Rhizophagus irregularis</name>
    <dbReference type="NCBI Taxonomy" id="588596"/>
    <lineage>
        <taxon>Eukaryota</taxon>
        <taxon>Fungi</taxon>
        <taxon>Fungi incertae sedis</taxon>
        <taxon>Mucoromycota</taxon>
        <taxon>Glomeromycotina</taxon>
        <taxon>Glomeromycetes</taxon>
        <taxon>Glomerales</taxon>
        <taxon>Glomeraceae</taxon>
        <taxon>Rhizophagus</taxon>
    </lineage>
</organism>
<sequence length="590" mass="66917">MFVDYHAYISMSVDRDRQKIFFFALFFLSSYACCYTMNAIVSLVHFCEVDGPSVIFCTQAFHANSVEDISDELSVSSGGKSPSTGQTHSDSSKELLSNKKEYSVNTNRPAPASCASCAFSLPPLDSLSDAKTIHNSEIKGFKTRDEENPLVTYKGTRYPQDQQLYAAVRQACVRSLSCEFCQGREGPVLFGDDKNGYVLSYMFKIKDSQARGSQRWYSFTFLMTDRVYLVESWPFLVSKFRALATSIQSRANQIFEKENATKEEKNDGTFLTRSGPLSPTSPDQFLRRRANQPLRSLVDLLRSKDFFVQLHANFSWILKACGMRLQEKHLNDQTLFSNSVVFSSKTIMLLDPVATYKFPPSDFNCLEETRIEDLKALYNILGLDVFRKLILNFVMGNQLVIKGNDPKIVQSVISILKDLVPSECCSIMENENNYQTISKCNILGLNATAQIPNDVNKSTLCLLYISRDCNKSSKDKAMTNAFEFNLQYGIDDKDNKRIYSAPNSFINQLIGILKLNLPSEIMNTRIMIFKEQWSSKAKQFLIFITKSNNEGGNALANMESTKQKEFIKYIDINENDLPIIKFWIGCLKTA</sequence>
<protein>
    <recommendedName>
        <fullName evidence="8">Folliculin</fullName>
    </recommendedName>
</protein>
<evidence type="ECO:0000313" key="19">
    <source>
        <dbReference type="EMBL" id="PKC75452.1"/>
    </source>
</evidence>
<feature type="domain" description="UDENN FLCN/SMCR8-type" evidence="18">
    <location>
        <begin position="125"/>
        <end position="588"/>
    </location>
</feature>
<dbReference type="GO" id="GO:0005096">
    <property type="term" value="F:GTPase activator activity"/>
    <property type="evidence" value="ECO:0007669"/>
    <property type="project" value="UniProtKB-KW"/>
</dbReference>
<comment type="similarity">
    <text evidence="7">Belongs to the folliculin family.</text>
</comment>
<feature type="region of interest" description="Disordered" evidence="16">
    <location>
        <begin position="261"/>
        <end position="283"/>
    </location>
</feature>
<feature type="compositionally biased region" description="Polar residues" evidence="16">
    <location>
        <begin position="269"/>
        <end position="283"/>
    </location>
</feature>
<dbReference type="GO" id="GO:1904263">
    <property type="term" value="P:positive regulation of TORC1 signaling"/>
    <property type="evidence" value="ECO:0007669"/>
    <property type="project" value="TreeGrafter"/>
</dbReference>
<evidence type="ECO:0000256" key="3">
    <source>
        <dbReference type="ARBA" id="ARBA00004186"/>
    </source>
</evidence>
<dbReference type="VEuPathDB" id="FungiDB:RhiirFUN_014432"/>
<keyword evidence="11 17" id="KW-0472">Membrane</keyword>
<reference evidence="19 20" key="2">
    <citation type="submission" date="2017-10" db="EMBL/GenBank/DDBJ databases">
        <title>Genome analyses suggest a sexual origin of heterokaryosis in a supposedly ancient asexual fungus.</title>
        <authorList>
            <person name="Corradi N."/>
            <person name="Sedzielewska K."/>
            <person name="Noel J."/>
            <person name="Charron P."/>
            <person name="Farinelli L."/>
            <person name="Marton T."/>
            <person name="Kruger M."/>
            <person name="Pelin A."/>
            <person name="Brachmann A."/>
            <person name="Corradi N."/>
        </authorList>
    </citation>
    <scope>NUCLEOTIDE SEQUENCE [LARGE SCALE GENOMIC DNA]</scope>
    <source>
        <strain evidence="19 20">A1</strain>
    </source>
</reference>
<dbReference type="InterPro" id="IPR021713">
    <property type="entry name" value="Folliculin"/>
</dbReference>
<accession>A0A2N0SIS3</accession>
<evidence type="ECO:0000256" key="7">
    <source>
        <dbReference type="ARBA" id="ARBA00009987"/>
    </source>
</evidence>
<dbReference type="Gene3D" id="3.40.50.12430">
    <property type="match status" value="1"/>
</dbReference>
<dbReference type="EMBL" id="LLXH01000022">
    <property type="protein sequence ID" value="PKC75452.1"/>
    <property type="molecule type" value="Genomic_DNA"/>
</dbReference>
<evidence type="ECO:0000256" key="11">
    <source>
        <dbReference type="ARBA" id="ARBA00023136"/>
    </source>
</evidence>
<gene>
    <name evidence="19" type="ORF">RhiirA1_436258</name>
</gene>
<name>A0A2N0SIS3_9GLOM</name>
<evidence type="ECO:0000313" key="20">
    <source>
        <dbReference type="Proteomes" id="UP000232688"/>
    </source>
</evidence>
<evidence type="ECO:0000259" key="18">
    <source>
        <dbReference type="PROSITE" id="PS51834"/>
    </source>
</evidence>
<evidence type="ECO:0000256" key="8">
    <source>
        <dbReference type="ARBA" id="ARBA00021824"/>
    </source>
</evidence>
<feature type="compositionally biased region" description="Polar residues" evidence="16">
    <location>
        <begin position="73"/>
        <end position="89"/>
    </location>
</feature>
<dbReference type="InterPro" id="IPR044886">
    <property type="entry name" value="FLCN_DENN_C_sf"/>
</dbReference>
<dbReference type="InterPro" id="IPR037521">
    <property type="entry name" value="FLCN/SMCR8_DENN"/>
</dbReference>
<dbReference type="Pfam" id="PF16692">
    <property type="entry name" value="Folliculin_C"/>
    <property type="match status" value="1"/>
</dbReference>
<evidence type="ECO:0000256" key="16">
    <source>
        <dbReference type="SAM" id="MobiDB-lite"/>
    </source>
</evidence>
<dbReference type="Pfam" id="PF11704">
    <property type="entry name" value="Folliculin"/>
    <property type="match status" value="1"/>
</dbReference>
<keyword evidence="14" id="KW-0539">Nucleus</keyword>
<evidence type="ECO:0000256" key="13">
    <source>
        <dbReference type="ARBA" id="ARBA00023228"/>
    </source>
</evidence>
<dbReference type="GO" id="GO:0005819">
    <property type="term" value="C:spindle"/>
    <property type="evidence" value="ECO:0007669"/>
    <property type="project" value="UniProtKB-SubCell"/>
</dbReference>
<evidence type="ECO:0000256" key="6">
    <source>
        <dbReference type="ARBA" id="ARBA00004656"/>
    </source>
</evidence>